<evidence type="ECO:0000313" key="3">
    <source>
        <dbReference type="Proteomes" id="UP001501772"/>
    </source>
</evidence>
<comment type="caution">
    <text evidence="2">The sequence shown here is derived from an EMBL/GenBank/DDBJ whole genome shotgun (WGS) entry which is preliminary data.</text>
</comment>
<keyword evidence="1" id="KW-0812">Transmembrane</keyword>
<evidence type="ECO:0000313" key="2">
    <source>
        <dbReference type="EMBL" id="GAA4202772.1"/>
    </source>
</evidence>
<keyword evidence="1" id="KW-1133">Transmembrane helix</keyword>
<sequence length="183" mass="20204">MVVPADLIKLVLPVSSKSQYMTFKNLILLLSTVSTALIGGLFYAYSCSVLPGLTRLSDLSFLQAMQSINRAILNPLFFASFMGTLILLPISVWFFKEQGTVFYLLLAAALLYFSGVFLVTVIGNVPLNDLLDGTDLAKLNAEELTALRNKFEPGWNLFHRIRTIVSFICIVLTAYAAILSRNA</sequence>
<protein>
    <submittedName>
        <fullName evidence="2">DUF1772 domain-containing protein</fullName>
    </submittedName>
</protein>
<feature type="transmembrane region" description="Helical" evidence="1">
    <location>
        <begin position="102"/>
        <end position="122"/>
    </location>
</feature>
<reference evidence="3" key="1">
    <citation type="journal article" date="2019" name="Int. J. Syst. Evol. Microbiol.">
        <title>The Global Catalogue of Microorganisms (GCM) 10K type strain sequencing project: providing services to taxonomists for standard genome sequencing and annotation.</title>
        <authorList>
            <consortium name="The Broad Institute Genomics Platform"/>
            <consortium name="The Broad Institute Genome Sequencing Center for Infectious Disease"/>
            <person name="Wu L."/>
            <person name="Ma J."/>
        </authorList>
    </citation>
    <scope>NUCLEOTIDE SEQUENCE [LARGE SCALE GENOMIC DNA]</scope>
    <source>
        <strain evidence="3">JCM 17626</strain>
    </source>
</reference>
<dbReference type="Pfam" id="PF08592">
    <property type="entry name" value="Anthrone_oxy"/>
    <property type="match status" value="1"/>
</dbReference>
<proteinExistence type="predicted"/>
<feature type="transmembrane region" description="Helical" evidence="1">
    <location>
        <begin position="26"/>
        <end position="51"/>
    </location>
</feature>
<name>A0ABP8BBN6_9SPHI</name>
<feature type="transmembrane region" description="Helical" evidence="1">
    <location>
        <begin position="71"/>
        <end position="95"/>
    </location>
</feature>
<gene>
    <name evidence="2" type="ORF">GCM10022289_18050</name>
</gene>
<keyword evidence="3" id="KW-1185">Reference proteome</keyword>
<evidence type="ECO:0000256" key="1">
    <source>
        <dbReference type="SAM" id="Phobius"/>
    </source>
</evidence>
<organism evidence="2 3">
    <name type="scientific">Pedobacter jeongneungensis</name>
    <dbReference type="NCBI Taxonomy" id="947309"/>
    <lineage>
        <taxon>Bacteria</taxon>
        <taxon>Pseudomonadati</taxon>
        <taxon>Bacteroidota</taxon>
        <taxon>Sphingobacteriia</taxon>
        <taxon>Sphingobacteriales</taxon>
        <taxon>Sphingobacteriaceae</taxon>
        <taxon>Pedobacter</taxon>
    </lineage>
</organism>
<dbReference type="InterPro" id="IPR013901">
    <property type="entry name" value="Anthrone_oxy"/>
</dbReference>
<dbReference type="EMBL" id="BAABBY010000004">
    <property type="protein sequence ID" value="GAA4202772.1"/>
    <property type="molecule type" value="Genomic_DNA"/>
</dbReference>
<keyword evidence="1" id="KW-0472">Membrane</keyword>
<dbReference type="Proteomes" id="UP001501772">
    <property type="component" value="Unassembled WGS sequence"/>
</dbReference>
<feature type="transmembrane region" description="Helical" evidence="1">
    <location>
        <begin position="157"/>
        <end position="178"/>
    </location>
</feature>
<accession>A0ABP8BBN6</accession>